<accession>A0A9P7SSU0</accession>
<keyword evidence="3" id="KW-1185">Reference proteome</keyword>
<name>A0A9P7SSU0_9HYPO</name>
<evidence type="ECO:0000313" key="1">
    <source>
        <dbReference type="EMBL" id="KAG5964671.1"/>
    </source>
</evidence>
<comment type="caution">
    <text evidence="2">The sequence shown here is derived from an EMBL/GenBank/DDBJ whole genome shotgun (WGS) entry which is preliminary data.</text>
</comment>
<gene>
    <name evidence="2" type="ORF">E4U56_006136</name>
    <name evidence="1" type="ORF">E4U57_004942</name>
</gene>
<evidence type="ECO:0000313" key="2">
    <source>
        <dbReference type="EMBL" id="KAG5972251.1"/>
    </source>
</evidence>
<dbReference type="EMBL" id="SRPS01000048">
    <property type="protein sequence ID" value="KAG5972251.1"/>
    <property type="molecule type" value="Genomic_DNA"/>
</dbReference>
<reference evidence="2 3" key="1">
    <citation type="journal article" date="2020" name="bioRxiv">
        <title>Whole genome comparisons of ergot fungi reveals the divergence and evolution of species within the genus Claviceps are the result of varying mechanisms driving genome evolution and host range expansion.</title>
        <authorList>
            <person name="Wyka S.A."/>
            <person name="Mondo S.J."/>
            <person name="Liu M."/>
            <person name="Dettman J."/>
            <person name="Nalam V."/>
            <person name="Broders K.D."/>
        </authorList>
    </citation>
    <scope>NUCLEOTIDE SEQUENCE</scope>
    <source>
        <strain evidence="2">CCC 1102</strain>
        <strain evidence="1 3">LM583</strain>
    </source>
</reference>
<organism evidence="2 4">
    <name type="scientific">Claviceps arundinis</name>
    <dbReference type="NCBI Taxonomy" id="1623583"/>
    <lineage>
        <taxon>Eukaryota</taxon>
        <taxon>Fungi</taxon>
        <taxon>Dikarya</taxon>
        <taxon>Ascomycota</taxon>
        <taxon>Pezizomycotina</taxon>
        <taxon>Sordariomycetes</taxon>
        <taxon>Hypocreomycetidae</taxon>
        <taxon>Hypocreales</taxon>
        <taxon>Clavicipitaceae</taxon>
        <taxon>Claviceps</taxon>
    </lineage>
</organism>
<evidence type="ECO:0000313" key="4">
    <source>
        <dbReference type="Proteomes" id="UP000784919"/>
    </source>
</evidence>
<dbReference type="Proteomes" id="UP000742024">
    <property type="component" value="Unassembled WGS sequence"/>
</dbReference>
<dbReference type="OrthoDB" id="10285812at2759"/>
<dbReference type="Proteomes" id="UP000784919">
    <property type="component" value="Unassembled WGS sequence"/>
</dbReference>
<evidence type="ECO:0000313" key="3">
    <source>
        <dbReference type="Proteomes" id="UP000742024"/>
    </source>
</evidence>
<sequence length="119" mass="13788">MVVYCVIAYILYWTSKLPASIPRRLDASWALYNALAAIFIWCFETPIDCDPLKNTDNKAEFLQAVYQKSSPEQFKLVKNTDRATCVENERIMKLMIGLFILFVASSTKLMSLRHRQMDN</sequence>
<dbReference type="AlphaFoldDB" id="A0A9P7SSU0"/>
<protein>
    <submittedName>
        <fullName evidence="2">Uncharacterized protein</fullName>
    </submittedName>
</protein>
<dbReference type="EMBL" id="SRPR01000038">
    <property type="protein sequence ID" value="KAG5964671.1"/>
    <property type="molecule type" value="Genomic_DNA"/>
</dbReference>
<proteinExistence type="predicted"/>